<dbReference type="GeneID" id="9480307"/>
<dbReference type="HOGENOM" id="CLU_1368591_0_0_1"/>
<dbReference type="SMART" id="SM01187">
    <property type="entry name" value="Elicitin"/>
    <property type="match status" value="1"/>
</dbReference>
<dbReference type="OrthoDB" id="118242at2759"/>
<dbReference type="InParanoid" id="D0P230"/>
<dbReference type="RefSeq" id="XP_002895647.1">
    <property type="nucleotide sequence ID" value="XM_002895601.1"/>
</dbReference>
<protein>
    <submittedName>
        <fullName evidence="1">Elicitin-like protein</fullName>
    </submittedName>
</protein>
<evidence type="ECO:0000313" key="2">
    <source>
        <dbReference type="Proteomes" id="UP000006643"/>
    </source>
</evidence>
<dbReference type="KEGG" id="pif:PITG_20419"/>
<keyword evidence="2" id="KW-1185">Reference proteome</keyword>
<dbReference type="InterPro" id="IPR002200">
    <property type="entry name" value="Elicitin"/>
</dbReference>
<dbReference type="EMBL" id="DS028267">
    <property type="protein sequence ID" value="EEY55453.1"/>
    <property type="molecule type" value="Genomic_DNA"/>
</dbReference>
<dbReference type="AlphaFoldDB" id="D0P230"/>
<organism evidence="1 2">
    <name type="scientific">Phytophthora infestans (strain T30-4)</name>
    <name type="common">Potato late blight agent</name>
    <dbReference type="NCBI Taxonomy" id="403677"/>
    <lineage>
        <taxon>Eukaryota</taxon>
        <taxon>Sar</taxon>
        <taxon>Stramenopiles</taxon>
        <taxon>Oomycota</taxon>
        <taxon>Peronosporomycetes</taxon>
        <taxon>Peronosporales</taxon>
        <taxon>Peronosporaceae</taxon>
        <taxon>Phytophthora</taxon>
    </lineage>
</organism>
<name>D0P230_PHYIT</name>
<reference evidence="2" key="1">
    <citation type="journal article" date="2009" name="Nature">
        <title>Genome sequence and analysis of the Irish potato famine pathogen Phytophthora infestans.</title>
        <authorList>
            <consortium name="The Broad Institute Genome Sequencing Platform"/>
            <person name="Haas B.J."/>
            <person name="Kamoun S."/>
            <person name="Zody M.C."/>
            <person name="Jiang R.H."/>
            <person name="Handsaker R.E."/>
            <person name="Cano L.M."/>
            <person name="Grabherr M."/>
            <person name="Kodira C.D."/>
            <person name="Raffaele S."/>
            <person name="Torto-Alalibo T."/>
            <person name="Bozkurt T.O."/>
            <person name="Ah-Fong A.M."/>
            <person name="Alvarado L."/>
            <person name="Anderson V.L."/>
            <person name="Armstrong M.R."/>
            <person name="Avrova A."/>
            <person name="Baxter L."/>
            <person name="Beynon J."/>
            <person name="Boevink P.C."/>
            <person name="Bollmann S.R."/>
            <person name="Bos J.I."/>
            <person name="Bulone V."/>
            <person name="Cai G."/>
            <person name="Cakir C."/>
            <person name="Carrington J.C."/>
            <person name="Chawner M."/>
            <person name="Conti L."/>
            <person name="Costanzo S."/>
            <person name="Ewan R."/>
            <person name="Fahlgren N."/>
            <person name="Fischbach M.A."/>
            <person name="Fugelstad J."/>
            <person name="Gilroy E.M."/>
            <person name="Gnerre S."/>
            <person name="Green P.J."/>
            <person name="Grenville-Briggs L.J."/>
            <person name="Griffith J."/>
            <person name="Grunwald N.J."/>
            <person name="Horn K."/>
            <person name="Horner N.R."/>
            <person name="Hu C.H."/>
            <person name="Huitema E."/>
            <person name="Jeong D.H."/>
            <person name="Jones A.M."/>
            <person name="Jones J.D."/>
            <person name="Jones R.W."/>
            <person name="Karlsson E.K."/>
            <person name="Kunjeti S.G."/>
            <person name="Lamour K."/>
            <person name="Liu Z."/>
            <person name="Ma L."/>
            <person name="Maclean D."/>
            <person name="Chibucos M.C."/>
            <person name="McDonald H."/>
            <person name="McWalters J."/>
            <person name="Meijer H.J."/>
            <person name="Morgan W."/>
            <person name="Morris P.F."/>
            <person name="Munro C.A."/>
            <person name="O'Neill K."/>
            <person name="Ospina-Giraldo M."/>
            <person name="Pinzon A."/>
            <person name="Pritchard L."/>
            <person name="Ramsahoye B."/>
            <person name="Ren Q."/>
            <person name="Restrepo S."/>
            <person name="Roy S."/>
            <person name="Sadanandom A."/>
            <person name="Savidor A."/>
            <person name="Schornack S."/>
            <person name="Schwartz D.C."/>
            <person name="Schumann U.D."/>
            <person name="Schwessinger B."/>
            <person name="Seyer L."/>
            <person name="Sharpe T."/>
            <person name="Silvar C."/>
            <person name="Song J."/>
            <person name="Studholme D.J."/>
            <person name="Sykes S."/>
            <person name="Thines M."/>
            <person name="van de Vondervoort P.J."/>
            <person name="Phuntumart V."/>
            <person name="Wawra S."/>
            <person name="Weide R."/>
            <person name="Win J."/>
            <person name="Young C."/>
            <person name="Zhou S."/>
            <person name="Fry W."/>
            <person name="Meyers B.C."/>
            <person name="van West P."/>
            <person name="Ristaino J."/>
            <person name="Govers F."/>
            <person name="Birch P.R."/>
            <person name="Whisson S.C."/>
            <person name="Judelson H.S."/>
            <person name="Nusbaum C."/>
        </authorList>
    </citation>
    <scope>NUCLEOTIDE SEQUENCE [LARGE SCALE GENOMIC DNA]</scope>
    <source>
        <strain evidence="2">T30-4</strain>
    </source>
</reference>
<dbReference type="GO" id="GO:0005576">
    <property type="term" value="C:extracellular region"/>
    <property type="evidence" value="ECO:0007669"/>
    <property type="project" value="InterPro"/>
</dbReference>
<dbReference type="Proteomes" id="UP000006643">
    <property type="component" value="Unassembled WGS sequence"/>
</dbReference>
<evidence type="ECO:0000313" key="1">
    <source>
        <dbReference type="EMBL" id="EEY55453.1"/>
    </source>
</evidence>
<gene>
    <name evidence="1" type="ORF">PITG_20419</name>
</gene>
<dbReference type="VEuPathDB" id="FungiDB:PITG_20419"/>
<sequence length="200" mass="21563">MTELASTIPNCTSSGLSTSEKDQLLRSLDICATPAPTPASTASTINCTSAEAEATFNASYEAANGTCASSTNMEQYSIIIDTECTSPCAQAVRDFAHTLPSCYYRLSNENTNKKQDIATQFSYCETLSNATNISIYADSVDNLLGSTAGVATSCVKDASICAYNIHVNTDCDSPCGRRVRRLRYDLVSMRMDRQPSGYFL</sequence>
<proteinExistence type="predicted"/>
<accession>D0P230</accession>